<dbReference type="HOGENOM" id="CLU_1685623_0_0_11"/>
<sequence>MPPQMVGGQALGPVVMARSGRGVVVVRQVLAFPTGVLIEVEAHGRGTWSDSDLDGSPLRFSIRFGDGRVAVLDDDAGLRNGQGPMLHAYQTQSSGGGPDASEEIQMSLWLWPLPPAGPVGVTCSWVSAGIGSAELVLDGDALCSAAEQAEPFWPAQ</sequence>
<name>V6KVL8_STRRC</name>
<reference evidence="1 2" key="1">
    <citation type="journal article" date="2014" name="Genome Announc.">
        <title>Draft Genome Sequence of Streptomyces roseochromogenes subsp. oscitans DS 12.976, Producer of the Aminocoumarin Antibiotic Clorobiocin.</title>
        <authorList>
            <person name="Ruckert C."/>
            <person name="Kalinowski J."/>
            <person name="Heide L."/>
            <person name="Apel A.K."/>
        </authorList>
    </citation>
    <scope>NUCLEOTIDE SEQUENCE [LARGE SCALE GENOMIC DNA]</scope>
    <source>
        <strain evidence="1 2">DS 12.976</strain>
    </source>
</reference>
<dbReference type="AlphaFoldDB" id="V6KVL8"/>
<dbReference type="PATRIC" id="fig|1352936.5.peg.1148"/>
<dbReference type="EMBL" id="AWQX01000050">
    <property type="protein sequence ID" value="EST35486.1"/>
    <property type="molecule type" value="Genomic_DNA"/>
</dbReference>
<proteinExistence type="predicted"/>
<keyword evidence="2" id="KW-1185">Reference proteome</keyword>
<comment type="caution">
    <text evidence="1">The sequence shown here is derived from an EMBL/GenBank/DDBJ whole genome shotgun (WGS) entry which is preliminary data.</text>
</comment>
<accession>V6KVL8</accession>
<organism evidence="1 2">
    <name type="scientific">Streptomyces roseochromogenus subsp. oscitans DS 12.976</name>
    <dbReference type="NCBI Taxonomy" id="1352936"/>
    <lineage>
        <taxon>Bacteria</taxon>
        <taxon>Bacillati</taxon>
        <taxon>Actinomycetota</taxon>
        <taxon>Actinomycetes</taxon>
        <taxon>Kitasatosporales</taxon>
        <taxon>Streptomycetaceae</taxon>
        <taxon>Streptomyces</taxon>
    </lineage>
</organism>
<dbReference type="STRING" id="1352936.M878_05345"/>
<evidence type="ECO:0000313" key="2">
    <source>
        <dbReference type="Proteomes" id="UP000017984"/>
    </source>
</evidence>
<evidence type="ECO:0000313" key="1">
    <source>
        <dbReference type="EMBL" id="EST35486.1"/>
    </source>
</evidence>
<gene>
    <name evidence="1" type="ORF">M878_05345</name>
</gene>
<dbReference type="Proteomes" id="UP000017984">
    <property type="component" value="Chromosome"/>
</dbReference>
<protein>
    <submittedName>
        <fullName evidence="1">Uncharacterized protein</fullName>
    </submittedName>
</protein>